<keyword evidence="6 10" id="KW-0378">Hydrolase</keyword>
<dbReference type="PANTHER" id="PTHR34990">
    <property type="entry name" value="UDP-2,3-DIACYLGLUCOSAMINE HYDROLASE-RELATED"/>
    <property type="match status" value="1"/>
</dbReference>
<comment type="cofactor">
    <cofactor evidence="10">
        <name>Mn(2+)</name>
        <dbReference type="ChEBI" id="CHEBI:29035"/>
    </cofactor>
    <text evidence="10">Binds 2 Mn(2+) ions per subunit in a binuclear metal center.</text>
</comment>
<comment type="catalytic activity">
    <reaction evidence="10">
        <text>UDP-2-N,3-O-bis[(3R)-3-hydroxytetradecanoyl]-alpha-D-glucosamine + H2O = 2-N,3-O-bis[(3R)-3-hydroxytetradecanoyl]-alpha-D-glucosaminyl 1-phosphate + UMP + 2 H(+)</text>
        <dbReference type="Rhea" id="RHEA:25213"/>
        <dbReference type="ChEBI" id="CHEBI:15377"/>
        <dbReference type="ChEBI" id="CHEBI:15378"/>
        <dbReference type="ChEBI" id="CHEBI:57865"/>
        <dbReference type="ChEBI" id="CHEBI:57957"/>
        <dbReference type="ChEBI" id="CHEBI:78847"/>
        <dbReference type="EC" id="3.6.1.54"/>
    </reaction>
</comment>
<feature type="binding site" evidence="10">
    <location>
        <position position="138"/>
    </location>
    <ligand>
        <name>substrate</name>
    </ligand>
</feature>
<feature type="binding site" evidence="10">
    <location>
        <position position="25"/>
    </location>
    <ligand>
        <name>Mn(2+)</name>
        <dbReference type="ChEBI" id="CHEBI:29035"/>
        <label>1</label>
    </ligand>
</feature>
<evidence type="ECO:0000256" key="5">
    <source>
        <dbReference type="ARBA" id="ARBA00022723"/>
    </source>
</evidence>
<evidence type="ECO:0000256" key="6">
    <source>
        <dbReference type="ARBA" id="ARBA00022801"/>
    </source>
</evidence>
<feature type="binding site" evidence="10">
    <location>
        <position position="211"/>
    </location>
    <ligand>
        <name>substrate</name>
    </ligand>
</feature>
<name>A0ABR6ZK51_9BURK</name>
<accession>A0ABR6ZK51</accession>
<evidence type="ECO:0000313" key="12">
    <source>
        <dbReference type="EMBL" id="MBC3916285.1"/>
    </source>
</evidence>
<dbReference type="GO" id="GO:0016787">
    <property type="term" value="F:hydrolase activity"/>
    <property type="evidence" value="ECO:0007669"/>
    <property type="project" value="UniProtKB-KW"/>
</dbReference>
<dbReference type="InterPro" id="IPR043461">
    <property type="entry name" value="LpxH-like"/>
</dbReference>
<dbReference type="NCBIfam" id="TIGR01854">
    <property type="entry name" value="lipid_A_lpxH"/>
    <property type="match status" value="1"/>
</dbReference>
<protein>
    <recommendedName>
        <fullName evidence="10">UDP-2,3-diacylglucosamine hydrolase</fullName>
        <ecNumber evidence="10">3.6.1.54</ecNumber>
    </recommendedName>
    <alternativeName>
        <fullName evidence="10">UDP-2,3-diacylglucosamine diphosphatase</fullName>
    </alternativeName>
</protein>
<keyword evidence="7 10" id="KW-0443">Lipid metabolism</keyword>
<proteinExistence type="inferred from homology"/>
<evidence type="ECO:0000256" key="2">
    <source>
        <dbReference type="ARBA" id="ARBA00022516"/>
    </source>
</evidence>
<evidence type="ECO:0000313" key="13">
    <source>
        <dbReference type="Proteomes" id="UP000650424"/>
    </source>
</evidence>
<keyword evidence="9 10" id="KW-0464">Manganese</keyword>
<sequence length="268" mass="30025">MIADTTAHQQKAQPELVALFASDTHLNPALPKTTEIFLDFLQQHARHAPALYLLGDLFEYWVGDDNIADSYNQMIVQALHALQEHGVKLYWIGGNRDFLIGEGFARATGAVLLDDPHVIEVAGQRIAITHGDAQCTDDLGYMEFRQKVRQPEWQQAFLAMPLAQRKSIIEGFRTESKMEQKQKSAEIMDVNNTAITALFAQTRATTLIHGHTHRPAIHIHDGHARHVLADWDCDTTPTRGGWLALYSDASIQAYHHDGKLVTETTISD</sequence>
<feature type="binding site" evidence="10">
    <location>
        <position position="56"/>
    </location>
    <ligand>
        <name>Mn(2+)</name>
        <dbReference type="ChEBI" id="CHEBI:29035"/>
        <label>2</label>
    </ligand>
</feature>
<evidence type="ECO:0000259" key="11">
    <source>
        <dbReference type="Pfam" id="PF00149"/>
    </source>
</evidence>
<keyword evidence="4 10" id="KW-0441">Lipid A biosynthesis</keyword>
<feature type="binding site" evidence="10">
    <location>
        <position position="130"/>
    </location>
    <ligand>
        <name>Mn(2+)</name>
        <dbReference type="ChEBI" id="CHEBI:29035"/>
        <label>2</label>
    </ligand>
</feature>
<dbReference type="Gene3D" id="3.60.21.10">
    <property type="match status" value="1"/>
</dbReference>
<dbReference type="Proteomes" id="UP000650424">
    <property type="component" value="Unassembled WGS sequence"/>
</dbReference>
<dbReference type="SUPFAM" id="SSF56300">
    <property type="entry name" value="Metallo-dependent phosphatases"/>
    <property type="match status" value="1"/>
</dbReference>
<feature type="binding site" evidence="10">
    <location>
        <position position="211"/>
    </location>
    <ligand>
        <name>Mn(2+)</name>
        <dbReference type="ChEBI" id="CHEBI:29035"/>
        <label>2</label>
    </ligand>
</feature>
<dbReference type="InterPro" id="IPR029052">
    <property type="entry name" value="Metallo-depent_PP-like"/>
</dbReference>
<feature type="binding site" evidence="10">
    <location>
        <begin position="95"/>
        <end position="96"/>
    </location>
    <ligand>
        <name>substrate</name>
    </ligand>
</feature>
<keyword evidence="2 10" id="KW-0444">Lipid biosynthesis</keyword>
<comment type="similarity">
    <text evidence="10">Belongs to the LpxH family.</text>
</comment>
<dbReference type="Pfam" id="PF00149">
    <property type="entry name" value="Metallophos"/>
    <property type="match status" value="1"/>
</dbReference>
<comment type="pathway">
    <text evidence="10">Glycolipid biosynthesis; lipid IV(A) biosynthesis; lipid IV(A) from (3R)-3-hydroxytetradecanoyl-[acyl-carrier-protein] and UDP-N-acetyl-alpha-D-glucosamine: step 4/6.</text>
</comment>
<reference evidence="12 13" key="1">
    <citation type="submission" date="2020-08" db="EMBL/GenBank/DDBJ databases">
        <title>Novel species isolated from subtropical streams in China.</title>
        <authorList>
            <person name="Lu H."/>
        </authorList>
    </citation>
    <scope>NUCLEOTIDE SEQUENCE [LARGE SCALE GENOMIC DNA]</scope>
    <source>
        <strain evidence="12 13">CY18W</strain>
    </source>
</reference>
<dbReference type="InterPro" id="IPR004843">
    <property type="entry name" value="Calcineurin-like_PHP"/>
</dbReference>
<gene>
    <name evidence="10" type="primary">lpxH</name>
    <name evidence="12" type="ORF">H8L32_02185</name>
</gene>
<comment type="caution">
    <text evidence="12">The sequence shown here is derived from an EMBL/GenBank/DDBJ whole genome shotgun (WGS) entry which is preliminary data.</text>
</comment>
<evidence type="ECO:0000256" key="3">
    <source>
        <dbReference type="ARBA" id="ARBA00022519"/>
    </source>
</evidence>
<feature type="binding site" evidence="10">
    <location>
        <position position="180"/>
    </location>
    <ligand>
        <name>substrate</name>
    </ligand>
</feature>
<dbReference type="CDD" id="cd07398">
    <property type="entry name" value="MPP_YbbF-LpxH"/>
    <property type="match status" value="1"/>
</dbReference>
<evidence type="ECO:0000256" key="1">
    <source>
        <dbReference type="ARBA" id="ARBA00022475"/>
    </source>
</evidence>
<feature type="binding site" evidence="10">
    <location>
        <position position="183"/>
    </location>
    <ligand>
        <name>substrate</name>
    </ligand>
</feature>
<dbReference type="NCBIfam" id="NF003743">
    <property type="entry name" value="PRK05340.1"/>
    <property type="match status" value="1"/>
</dbReference>
<dbReference type="PANTHER" id="PTHR34990:SF1">
    <property type="entry name" value="UDP-2,3-DIACYLGLUCOSAMINE HYDROLASE"/>
    <property type="match status" value="1"/>
</dbReference>
<comment type="subcellular location">
    <subcellularLocation>
        <location evidence="10">Cell inner membrane</location>
        <topology evidence="10">Peripheral membrane protein</topology>
        <orientation evidence="10">Cytoplasmic side</orientation>
    </subcellularLocation>
</comment>
<evidence type="ECO:0000256" key="4">
    <source>
        <dbReference type="ARBA" id="ARBA00022556"/>
    </source>
</evidence>
<feature type="binding site" evidence="10">
    <location>
        <position position="176"/>
    </location>
    <ligand>
        <name>substrate</name>
    </ligand>
</feature>
<dbReference type="HAMAP" id="MF_00575">
    <property type="entry name" value="LpxH"/>
    <property type="match status" value="1"/>
</dbReference>
<feature type="binding site" evidence="10">
    <location>
        <position position="95"/>
    </location>
    <ligand>
        <name>Mn(2+)</name>
        <dbReference type="ChEBI" id="CHEBI:29035"/>
        <label>2</label>
    </ligand>
</feature>
<comment type="function">
    <text evidence="10">Hydrolyzes the pyrophosphate bond of UDP-2,3-diacylglucosamine to yield 2,3-diacylglucosamine 1-phosphate (lipid X) and UMP by catalyzing the attack of water at the alpha-P atom. Involved in the biosynthesis of lipid A, a phosphorylated glycolipid that anchors the lipopolysaccharide to the outer membrane of the cell.</text>
</comment>
<keyword evidence="1 10" id="KW-1003">Cell membrane</keyword>
<evidence type="ECO:0000256" key="7">
    <source>
        <dbReference type="ARBA" id="ARBA00023098"/>
    </source>
</evidence>
<evidence type="ECO:0000256" key="9">
    <source>
        <dbReference type="ARBA" id="ARBA00023211"/>
    </source>
</evidence>
<keyword evidence="8 10" id="KW-0472">Membrane</keyword>
<dbReference type="EC" id="3.6.1.54" evidence="10"/>
<keyword evidence="3 10" id="KW-0997">Cell inner membrane</keyword>
<feature type="domain" description="Calcineurin-like phosphoesterase" evidence="11">
    <location>
        <begin position="19"/>
        <end position="215"/>
    </location>
</feature>
<organism evidence="12 13">
    <name type="scientific">Undibacterium hunanense</name>
    <dbReference type="NCBI Taxonomy" id="2762292"/>
    <lineage>
        <taxon>Bacteria</taxon>
        <taxon>Pseudomonadati</taxon>
        <taxon>Pseudomonadota</taxon>
        <taxon>Betaproteobacteria</taxon>
        <taxon>Burkholderiales</taxon>
        <taxon>Oxalobacteraceae</taxon>
        <taxon>Undibacterium</taxon>
    </lineage>
</organism>
<dbReference type="EMBL" id="JACOGF010000001">
    <property type="protein sequence ID" value="MBC3916285.1"/>
    <property type="molecule type" value="Genomic_DNA"/>
</dbReference>
<feature type="binding site" evidence="10">
    <location>
        <position position="56"/>
    </location>
    <ligand>
        <name>Mn(2+)</name>
        <dbReference type="ChEBI" id="CHEBI:29035"/>
        <label>1</label>
    </ligand>
</feature>
<feature type="binding site" evidence="10">
    <location>
        <position position="213"/>
    </location>
    <ligand>
        <name>Mn(2+)</name>
        <dbReference type="ChEBI" id="CHEBI:29035"/>
        <label>1</label>
    </ligand>
</feature>
<evidence type="ECO:0000256" key="8">
    <source>
        <dbReference type="ARBA" id="ARBA00023136"/>
    </source>
</evidence>
<keyword evidence="5 10" id="KW-0479">Metal-binding</keyword>
<evidence type="ECO:0000256" key="10">
    <source>
        <dbReference type="HAMAP-Rule" id="MF_00575"/>
    </source>
</evidence>
<feature type="binding site" evidence="10">
    <location>
        <position position="23"/>
    </location>
    <ligand>
        <name>Mn(2+)</name>
        <dbReference type="ChEBI" id="CHEBI:29035"/>
        <label>1</label>
    </ligand>
</feature>
<keyword evidence="13" id="KW-1185">Reference proteome</keyword>
<dbReference type="InterPro" id="IPR010138">
    <property type="entry name" value="UDP-diacylglucosamine_Hdrlase"/>
</dbReference>
<dbReference type="RefSeq" id="WP_186945514.1">
    <property type="nucleotide sequence ID" value="NZ_JACOGF010000001.1"/>
</dbReference>